<proteinExistence type="predicted"/>
<dbReference type="SUPFAM" id="SSF55856">
    <property type="entry name" value="Cytochrome b5-like heme/steroid binding domain"/>
    <property type="match status" value="1"/>
</dbReference>
<evidence type="ECO:0000259" key="16">
    <source>
        <dbReference type="PROSITE" id="PS50255"/>
    </source>
</evidence>
<evidence type="ECO:0000256" key="15">
    <source>
        <dbReference type="SAM" id="MobiDB-lite"/>
    </source>
</evidence>
<evidence type="ECO:0000256" key="11">
    <source>
        <dbReference type="ARBA" id="ARBA00023002"/>
    </source>
</evidence>
<keyword evidence="8" id="KW-0500">Molybdenum</keyword>
<dbReference type="GO" id="GO:0030151">
    <property type="term" value="F:molybdenum ion binding"/>
    <property type="evidence" value="ECO:0007669"/>
    <property type="project" value="InterPro"/>
</dbReference>
<evidence type="ECO:0000256" key="14">
    <source>
        <dbReference type="ARBA" id="ARBA00049155"/>
    </source>
</evidence>
<dbReference type="Gene3D" id="3.10.120.10">
    <property type="entry name" value="Cytochrome b5-like heme/steroid binding domain"/>
    <property type="match status" value="1"/>
</dbReference>
<evidence type="ECO:0000256" key="8">
    <source>
        <dbReference type="ARBA" id="ARBA00022505"/>
    </source>
</evidence>
<feature type="region of interest" description="Disordered" evidence="15">
    <location>
        <begin position="942"/>
        <end position="966"/>
    </location>
</feature>
<dbReference type="GO" id="GO:0005758">
    <property type="term" value="C:mitochondrial intermembrane space"/>
    <property type="evidence" value="ECO:0007669"/>
    <property type="project" value="UniProtKB-SubCell"/>
</dbReference>
<dbReference type="InterPro" id="IPR036374">
    <property type="entry name" value="OxRdtase_Mopterin-bd_sf"/>
</dbReference>
<dbReference type="PRINTS" id="PR00407">
    <property type="entry name" value="EUMOPTERIN"/>
</dbReference>
<evidence type="ECO:0000256" key="3">
    <source>
        <dbReference type="ARBA" id="ARBA00004569"/>
    </source>
</evidence>
<dbReference type="FunFam" id="3.10.120.10:FF:000007">
    <property type="entry name" value="Sulfite oxidase, mitochondrial"/>
    <property type="match status" value="1"/>
</dbReference>
<dbReference type="FunFam" id="3.90.420.10:FF:000002">
    <property type="entry name" value="sulfite oxidase, mitochondrial"/>
    <property type="match status" value="1"/>
</dbReference>
<feature type="compositionally biased region" description="Basic and acidic residues" evidence="15">
    <location>
        <begin position="1377"/>
        <end position="1389"/>
    </location>
</feature>
<feature type="compositionally biased region" description="Polar residues" evidence="15">
    <location>
        <begin position="1982"/>
        <end position="1997"/>
    </location>
</feature>
<feature type="compositionally biased region" description="Basic and acidic residues" evidence="15">
    <location>
        <begin position="1651"/>
        <end position="1661"/>
    </location>
</feature>
<feature type="region of interest" description="Disordered" evidence="15">
    <location>
        <begin position="172"/>
        <end position="209"/>
    </location>
</feature>
<feature type="compositionally biased region" description="Acidic residues" evidence="15">
    <location>
        <begin position="1710"/>
        <end position="1727"/>
    </location>
</feature>
<comment type="cofactor">
    <cofactor evidence="2">
        <name>heme b</name>
        <dbReference type="ChEBI" id="CHEBI:60344"/>
    </cofactor>
</comment>
<dbReference type="GO" id="GO:0006790">
    <property type="term" value="P:sulfur compound metabolic process"/>
    <property type="evidence" value="ECO:0007669"/>
    <property type="project" value="TreeGrafter"/>
</dbReference>
<evidence type="ECO:0000256" key="1">
    <source>
        <dbReference type="ARBA" id="ARBA00001924"/>
    </source>
</evidence>
<feature type="compositionally biased region" description="Polar residues" evidence="15">
    <location>
        <begin position="1519"/>
        <end position="1533"/>
    </location>
</feature>
<dbReference type="EC" id="1.7.1.3" evidence="6"/>
<evidence type="ECO:0000256" key="12">
    <source>
        <dbReference type="ARBA" id="ARBA00023004"/>
    </source>
</evidence>
<evidence type="ECO:0000256" key="5">
    <source>
        <dbReference type="ARBA" id="ARBA00012505"/>
    </source>
</evidence>
<feature type="compositionally biased region" description="Low complexity" evidence="15">
    <location>
        <begin position="1404"/>
        <end position="1423"/>
    </location>
</feature>
<evidence type="ECO:0000256" key="13">
    <source>
        <dbReference type="ARBA" id="ARBA00023128"/>
    </source>
</evidence>
<dbReference type="InterPro" id="IPR005066">
    <property type="entry name" value="MoCF_OxRdtse_dimer"/>
</dbReference>
<keyword evidence="13" id="KW-0496">Mitochondrion</keyword>
<evidence type="ECO:0000256" key="7">
    <source>
        <dbReference type="ARBA" id="ARBA00015499"/>
    </source>
</evidence>
<evidence type="ECO:0000313" key="17">
    <source>
        <dbReference type="EMBL" id="KXH52401.1"/>
    </source>
</evidence>
<sequence>MSEPTKKISEPQQRYNPLIRPTDEHWKTIYGHFKDLLSLPTTRMGQVLEDYFTSHERKLFMPATEPLSLRNCQEDNARRYQSLIGNRFKECRPSLATKFTMLYFGLPVEPVLSELTRFSKPDFDVDDWDELYTAEVRPPLHFLTAYDQRNFGYDYMRGKEDQYSTIPMAASQMPDATGEGLSLRGGGDDDDAFMADMDYPPDHGEEESLGPSQAAMILENEDEDSLGDGSSSEIVMMPASGISNKVISGRGTATPDPRRHQKQSAITSKIGHPSPESDKVHGWVPLFGFQGRIMFDTDDMSTFQEAARKLLSLRQREQSDIVLVEFDFRTAKVLRQFDDNIPLNPVSDLAEHLGQAIKSASSSAWFVLRRGEDIPSEWEPPESFFLTTLIKLTHVDDDGRENLSYLKVPDDKSFFGPKQVGYIYPANKPWGSNQYMPFITTAQEVLVGRPDQPGGSHCDLVISRDDEDTEGSSPPWYGGLEIHRDFWDSMHPLISKGQAFRVQTRPVANDTVVFYLPGYSNNARTLKNRECLRRTGSGDPYPDALHKVGLMTKSVEMPMEASHYLIWRGVDYFNPLISRPVGAYSPVRWNYRDKDSSKQAQKALSKLIVRSVDDKNEPCQFFVIQPMDGAEDPCTIEAVEGLAGQADFSMEPLTMKALKSTLEMLYAGDEEITYDAGKDSIVMEPVFDEETIGRSWSLASFVLRPDATDSEAAMARRFILAQMVRADVLQDDELDFVKTLAKATEANNHWGPRYGEVAPFRKELSLPAIVPPGKLHPVVFHEPKTPPPAPRKSAHPMPREPDQTPREGSYVRQPSIFDRGVWNPSFPINAPPVEAILRTGAGRVPMVTKNVLTPSEQRELQNKVWSLSKVNLARLAACPYQKCRFTYRQDEDETLLVHLEKTHAEDKCPWCDTKLFKHWSYKQKEEHYRNSHADQLRKVLRLPERPKSHPPHNQKTTPEKPRNSPSEAITSLSTFIITDQARPPVGPLPQPIQPAKASDREKGYRYCDRCGRDHKELKSYEDRNHHDRVCVPLAEGAGRCTFCKLCGDREWKTEKDATDFGPFDTYPHKCHGTLHENKPHCTKCGFSMKKLSDEKVDRHRKFCGGFYGTLGCFCPYCQKSFVSDGTQKPIDEIKNHITACPQEEGTKPTPWDIYSEVFWKDTDKSIDPLFVGAAETSAALFKQQRRPRASSRYLSLPLMWHDKPGLIPTSDPPSECPAAGCREPLFGLMPSEVLGHFEKKHFEEPLKQCPLCHLSFKRPKEDREKQPELGEWEDRKDQVSHMECHVYQLWDILAGSARPPAMVNQEPFNPGHSLWDPENESALDRRDKRCPHFDQCGAMVGFMNQLQWNEHLKKAHAIEPLEAQIVRDMDAEIAAAREERRQQRIREGKNPIPGLPAPKDIQDSGSGPVVTGGTQTGTGPSVQLGGNHENGTEIQDVRQDVPGPKDSTARGTKPGDEAREGHRGSRPHEPGPILSPPPTGSKPHTATALGNEPRQGEKQPKSPKGPIKKPPKDSEKVTTDPNSVKGTPQTGGNPPTDKFVPTDDMYCSRCLRPTPKSHTNGEPSKQEQIDAHSDPRRSCRIPARQGKVQLDREDKAILPSSVGWITQKEIVKAGGVTKLRKAFVKNNPGLKMTIYPTDNRFTDMRNLWTRDPNHPKNKENWGLRFRPRNDDDTDESEDDGLRNYHPENDESGDDDENEEEDEGGEKIADADGEDNDDDVEEDDDDDGGSGNRAKQKRKPYRGFSTHDPTYRDRGEEDDLSQTSDRELVSESGDDGAGTFGGSSGAKRKRGNGESSGQGSKGGKDKTQERHPKKAKLTYPRFVYISTSLDRRFVANDLGYIGNKRGSFKVAGVPTVEIFPPLKTAKRPSRRNHAIAPVSHLIVQAPHQSRALDVVHHQTKPIPPNLAIHLDPNPMQAPRRLFSELLQLSTRRPVPPRPTLGAWRPSYIPDAPPPPLGCRPLHASACSRHPRPTSASSSSSTPVTGGQEYTQKHQTTGTRPGERGDGREPEHPRRRKGPATVSTLLASGGLLSLFVGLSEPFHVPTQDEVDASDPDPSTDDCDPSIPRFRLSEIRKHDAKSGSPWVTQGDKVYDITDWVAAHPGGDVILRAAGGSIDPYWNIFTIHKSPHVYEILQQYLIGFIDSDDLVDGKPAAQEIEDPFKHDPTRDERLITLTPKPRNAETPVEGLADSYLTPNELFYVRNHMWVPQVDDTSDYTLKIELLDGTIKEYSLDDLKTKFKPTTVVAVLQCSGNRRSDMTRNAKKTNGLQWNVGAISCAEWQGVKLTDVLADAGIPILEAMTGDTEAKHVQFMALEAYGASIPIESALDPRGDVLLAYSMNGKPLPRDHGYPLRALVPGHVAARSVKWLSQITISDEESHSQWQRKDYKCFGPNETSPDWDRAAPIQEMPITSAITTVRLGDWKATTNESSENEDTGSVREASLMGYAYSGGGRRIVRVDVSVDNGKTWDQAELLDEPGAPPKTGHKSWAWKRWRYDGAIPLGEPGEGTKKCTTLLVKATDEAYNSQPESYAAIYNQRGNLANAWHRLKICSDCANKAVVVAK</sequence>
<dbReference type="SUPFAM" id="SSF81296">
    <property type="entry name" value="E set domains"/>
    <property type="match status" value="1"/>
</dbReference>
<evidence type="ECO:0000256" key="9">
    <source>
        <dbReference type="ARBA" id="ARBA00022617"/>
    </source>
</evidence>
<dbReference type="PANTHER" id="PTHR19372">
    <property type="entry name" value="SULFITE REDUCTASE"/>
    <property type="match status" value="1"/>
</dbReference>
<dbReference type="Proteomes" id="UP000070054">
    <property type="component" value="Unassembled WGS sequence"/>
</dbReference>
<dbReference type="InterPro" id="IPR001199">
    <property type="entry name" value="Cyt_B5-like_heme/steroid-bd"/>
</dbReference>
<accession>A0A135TW83</accession>
<feature type="compositionally biased region" description="Basic and acidic residues" evidence="15">
    <location>
        <begin position="1679"/>
        <end position="1688"/>
    </location>
</feature>
<comment type="caution">
    <text evidence="17">The sequence shown here is derived from an EMBL/GenBank/DDBJ whole genome shotgun (WGS) entry which is preliminary data.</text>
</comment>
<dbReference type="GO" id="GO:0050464">
    <property type="term" value="F:nitrate reductase (NADPH) activity"/>
    <property type="evidence" value="ECO:0007669"/>
    <property type="project" value="UniProtKB-EC"/>
</dbReference>
<keyword evidence="11" id="KW-0560">Oxidoreductase</keyword>
<dbReference type="SUPFAM" id="SSF56524">
    <property type="entry name" value="Oxidoreductase molybdopterin-binding domain"/>
    <property type="match status" value="1"/>
</dbReference>
<feature type="region of interest" description="Disordered" evidence="15">
    <location>
        <begin position="1953"/>
        <end position="2018"/>
    </location>
</feature>
<comment type="cofactor">
    <cofactor evidence="1">
        <name>Mo-molybdopterin</name>
        <dbReference type="ChEBI" id="CHEBI:71302"/>
    </cofactor>
</comment>
<dbReference type="GO" id="GO:0020037">
    <property type="term" value="F:heme binding"/>
    <property type="evidence" value="ECO:0007669"/>
    <property type="project" value="TreeGrafter"/>
</dbReference>
<feature type="compositionally biased region" description="Low complexity" evidence="15">
    <location>
        <begin position="1971"/>
        <end position="1981"/>
    </location>
</feature>
<feature type="compositionally biased region" description="Gly residues" evidence="15">
    <location>
        <begin position="1774"/>
        <end position="1783"/>
    </location>
</feature>
<evidence type="ECO:0000256" key="2">
    <source>
        <dbReference type="ARBA" id="ARBA00001970"/>
    </source>
</evidence>
<evidence type="ECO:0000256" key="6">
    <source>
        <dbReference type="ARBA" id="ARBA00012673"/>
    </source>
</evidence>
<dbReference type="SMART" id="SM01117">
    <property type="entry name" value="Cyt-b5"/>
    <property type="match status" value="1"/>
</dbReference>
<feature type="region of interest" description="Disordered" evidence="15">
    <location>
        <begin position="781"/>
        <end position="810"/>
    </location>
</feature>
<dbReference type="InterPro" id="IPR036400">
    <property type="entry name" value="Cyt_B5-like_heme/steroid_sf"/>
</dbReference>
<feature type="region of interest" description="Disordered" evidence="15">
    <location>
        <begin position="250"/>
        <end position="277"/>
    </location>
</feature>
<keyword evidence="10" id="KW-0479">Metal-binding</keyword>
<feature type="compositionally biased region" description="Acidic residues" evidence="15">
    <location>
        <begin position="2046"/>
        <end position="2061"/>
    </location>
</feature>
<keyword evidence="18" id="KW-1185">Reference proteome</keyword>
<protein>
    <recommendedName>
        <fullName evidence="7">Nitrate reductase [NADPH]</fullName>
        <ecNumber evidence="6">1.7.1.3</ecNumber>
        <ecNumber evidence="5">1.8.3.1</ecNumber>
    </recommendedName>
</protein>
<feature type="region of interest" description="Disordered" evidence="15">
    <location>
        <begin position="1377"/>
        <end position="1579"/>
    </location>
</feature>
<comment type="catalytic activity">
    <reaction evidence="14">
        <text>nitrite + NADP(+) + H2O = nitrate + NADPH + H(+)</text>
        <dbReference type="Rhea" id="RHEA:19061"/>
        <dbReference type="ChEBI" id="CHEBI:15377"/>
        <dbReference type="ChEBI" id="CHEBI:15378"/>
        <dbReference type="ChEBI" id="CHEBI:16301"/>
        <dbReference type="ChEBI" id="CHEBI:17632"/>
        <dbReference type="ChEBI" id="CHEBI:57783"/>
        <dbReference type="ChEBI" id="CHEBI:58349"/>
        <dbReference type="EC" id="1.7.1.3"/>
    </reaction>
</comment>
<evidence type="ECO:0000256" key="10">
    <source>
        <dbReference type="ARBA" id="ARBA00022723"/>
    </source>
</evidence>
<dbReference type="GO" id="GO:0043546">
    <property type="term" value="F:molybdopterin cofactor binding"/>
    <property type="evidence" value="ECO:0007669"/>
    <property type="project" value="TreeGrafter"/>
</dbReference>
<evidence type="ECO:0000313" key="18">
    <source>
        <dbReference type="Proteomes" id="UP000070054"/>
    </source>
</evidence>
<organism evidence="17 18">
    <name type="scientific">Colletotrichum nymphaeae SA-01</name>
    <dbReference type="NCBI Taxonomy" id="1460502"/>
    <lineage>
        <taxon>Eukaryota</taxon>
        <taxon>Fungi</taxon>
        <taxon>Dikarya</taxon>
        <taxon>Ascomycota</taxon>
        <taxon>Pezizomycotina</taxon>
        <taxon>Sordariomycetes</taxon>
        <taxon>Hypocreomycetidae</taxon>
        <taxon>Glomerellales</taxon>
        <taxon>Glomerellaceae</taxon>
        <taxon>Colletotrichum</taxon>
        <taxon>Colletotrichum acutatum species complex</taxon>
    </lineage>
</organism>
<dbReference type="InterPro" id="IPR014756">
    <property type="entry name" value="Ig_E-set"/>
</dbReference>
<dbReference type="Pfam" id="PF03404">
    <property type="entry name" value="Mo-co_dimer"/>
    <property type="match status" value="1"/>
</dbReference>
<feature type="compositionally biased region" description="Acidic residues" evidence="15">
    <location>
        <begin position="1689"/>
        <end position="1703"/>
    </location>
</feature>
<evidence type="ECO:0000256" key="4">
    <source>
        <dbReference type="ARBA" id="ARBA00004971"/>
    </source>
</evidence>
<feature type="domain" description="Cytochrome b5 heme-binding" evidence="16">
    <location>
        <begin position="2064"/>
        <end position="2142"/>
    </location>
</feature>
<dbReference type="InterPro" id="IPR008335">
    <property type="entry name" value="Mopterin_OxRdtase_euk"/>
</dbReference>
<keyword evidence="12" id="KW-0408">Iron</keyword>
<feature type="region of interest" description="Disordered" evidence="15">
    <location>
        <begin position="2043"/>
        <end position="2064"/>
    </location>
</feature>
<name>A0A135TW83_9PEZI</name>
<dbReference type="OrthoDB" id="4850289at2759"/>
<dbReference type="Gene3D" id="2.60.40.650">
    <property type="match status" value="1"/>
</dbReference>
<feature type="compositionally biased region" description="Basic and acidic residues" evidence="15">
    <location>
        <begin position="1564"/>
        <end position="1577"/>
    </location>
</feature>
<dbReference type="PROSITE" id="PS50255">
    <property type="entry name" value="CYTOCHROME_B5_2"/>
    <property type="match status" value="1"/>
</dbReference>
<dbReference type="EC" id="1.8.3.1" evidence="5"/>
<feature type="compositionally biased region" description="Basic and acidic residues" evidence="15">
    <location>
        <begin position="1999"/>
        <end position="2010"/>
    </location>
</feature>
<feature type="compositionally biased region" description="Basic and acidic residues" evidence="15">
    <location>
        <begin position="1453"/>
        <end position="1469"/>
    </location>
</feature>
<dbReference type="Gene3D" id="3.90.420.10">
    <property type="entry name" value="Oxidoreductase, molybdopterin-binding domain"/>
    <property type="match status" value="1"/>
</dbReference>
<dbReference type="EMBL" id="JEMN01001005">
    <property type="protein sequence ID" value="KXH52401.1"/>
    <property type="molecule type" value="Genomic_DNA"/>
</dbReference>
<gene>
    <name evidence="17" type="ORF">CNYM01_03464</name>
</gene>
<comment type="subcellular location">
    <subcellularLocation>
        <location evidence="3">Mitochondrion intermembrane space</location>
    </subcellularLocation>
</comment>
<comment type="pathway">
    <text evidence="4">Energy metabolism; sulfur metabolism.</text>
</comment>
<dbReference type="GO" id="GO:0008482">
    <property type="term" value="F:sulfite oxidase activity"/>
    <property type="evidence" value="ECO:0007669"/>
    <property type="project" value="UniProtKB-EC"/>
</dbReference>
<dbReference type="Pfam" id="PF00174">
    <property type="entry name" value="Oxidored_molyb"/>
    <property type="match status" value="1"/>
</dbReference>
<dbReference type="PANTHER" id="PTHR19372:SF7">
    <property type="entry name" value="SULFITE OXIDASE, MITOCHONDRIAL"/>
    <property type="match status" value="1"/>
</dbReference>
<reference evidence="17 18" key="1">
    <citation type="submission" date="2014-02" db="EMBL/GenBank/DDBJ databases">
        <title>The genome sequence of Colletotrichum nymphaeae SA-01.</title>
        <authorList>
            <person name="Baroncelli R."/>
            <person name="Thon M.R."/>
        </authorList>
    </citation>
    <scope>NUCLEOTIDE SEQUENCE [LARGE SCALE GENOMIC DNA]</scope>
    <source>
        <strain evidence="17 18">SA-01</strain>
    </source>
</reference>
<dbReference type="Pfam" id="PF00173">
    <property type="entry name" value="Cyt-b5"/>
    <property type="match status" value="1"/>
</dbReference>
<dbReference type="InterPro" id="IPR000572">
    <property type="entry name" value="OxRdtase_Mopterin-bd_dom"/>
</dbReference>
<keyword evidence="9" id="KW-0349">Heme</keyword>
<feature type="region of interest" description="Disordered" evidence="15">
    <location>
        <begin position="1646"/>
        <end position="1814"/>
    </location>
</feature>